<evidence type="ECO:0000313" key="2">
    <source>
        <dbReference type="Proteomes" id="UP000324222"/>
    </source>
</evidence>
<accession>A0A5B7CLT7</accession>
<dbReference type="AlphaFoldDB" id="A0A5B7CLT7"/>
<protein>
    <submittedName>
        <fullName evidence="1">Uncharacterized protein</fullName>
    </submittedName>
</protein>
<keyword evidence="2" id="KW-1185">Reference proteome</keyword>
<proteinExistence type="predicted"/>
<evidence type="ECO:0000313" key="1">
    <source>
        <dbReference type="EMBL" id="MPC08563.1"/>
    </source>
</evidence>
<dbReference type="Proteomes" id="UP000324222">
    <property type="component" value="Unassembled WGS sequence"/>
</dbReference>
<comment type="caution">
    <text evidence="1">The sequence shown here is derived from an EMBL/GenBank/DDBJ whole genome shotgun (WGS) entry which is preliminary data.</text>
</comment>
<dbReference type="EMBL" id="VSRR010000035">
    <property type="protein sequence ID" value="MPC08563.1"/>
    <property type="molecule type" value="Genomic_DNA"/>
</dbReference>
<gene>
    <name evidence="1" type="ORF">E2C01_001152</name>
</gene>
<name>A0A5B7CLT7_PORTR</name>
<sequence>MTSSNPVALEHPHQNLHPKIDSIMLQTSGIITRQTRFLDNTNHQQLHCLQDTRLTHQALTNFMMHGLQPDSIFNTNEREQQK</sequence>
<organism evidence="1 2">
    <name type="scientific">Portunus trituberculatus</name>
    <name type="common">Swimming crab</name>
    <name type="synonym">Neptunus trituberculatus</name>
    <dbReference type="NCBI Taxonomy" id="210409"/>
    <lineage>
        <taxon>Eukaryota</taxon>
        <taxon>Metazoa</taxon>
        <taxon>Ecdysozoa</taxon>
        <taxon>Arthropoda</taxon>
        <taxon>Crustacea</taxon>
        <taxon>Multicrustacea</taxon>
        <taxon>Malacostraca</taxon>
        <taxon>Eumalacostraca</taxon>
        <taxon>Eucarida</taxon>
        <taxon>Decapoda</taxon>
        <taxon>Pleocyemata</taxon>
        <taxon>Brachyura</taxon>
        <taxon>Eubrachyura</taxon>
        <taxon>Portunoidea</taxon>
        <taxon>Portunidae</taxon>
        <taxon>Portuninae</taxon>
        <taxon>Portunus</taxon>
    </lineage>
</organism>
<reference evidence="1 2" key="1">
    <citation type="submission" date="2019-05" db="EMBL/GenBank/DDBJ databases">
        <title>Another draft genome of Portunus trituberculatus and its Hox gene families provides insights of decapod evolution.</title>
        <authorList>
            <person name="Jeong J.-H."/>
            <person name="Song I."/>
            <person name="Kim S."/>
            <person name="Choi T."/>
            <person name="Kim D."/>
            <person name="Ryu S."/>
            <person name="Kim W."/>
        </authorList>
    </citation>
    <scope>NUCLEOTIDE SEQUENCE [LARGE SCALE GENOMIC DNA]</scope>
    <source>
        <tissue evidence="1">Muscle</tissue>
    </source>
</reference>